<keyword evidence="2" id="KW-1185">Reference proteome</keyword>
<evidence type="ECO:0008006" key="3">
    <source>
        <dbReference type="Google" id="ProtNLM"/>
    </source>
</evidence>
<dbReference type="SUPFAM" id="SSF56672">
    <property type="entry name" value="DNA/RNA polymerases"/>
    <property type="match status" value="1"/>
</dbReference>
<sequence length="114" mass="12332">MGCYKGPPLHMDINTAVAPVYQQSSLVEFSLATKMEEAIEANVKRGVWIPVNHAGPWAFANVPVLKHTSTVDHTLSSDTYKSRTLDQVLSELAGGCIYGPTDLKAAYTQIPVDG</sequence>
<dbReference type="Proteomes" id="UP001159363">
    <property type="component" value="Chromosome X"/>
</dbReference>
<accession>A0ABQ9HLH2</accession>
<reference evidence="1 2" key="1">
    <citation type="submission" date="2023-02" db="EMBL/GenBank/DDBJ databases">
        <title>LHISI_Scaffold_Assembly.</title>
        <authorList>
            <person name="Stuart O.P."/>
            <person name="Cleave R."/>
            <person name="Magrath M.J.L."/>
            <person name="Mikheyev A.S."/>
        </authorList>
    </citation>
    <scope>NUCLEOTIDE SEQUENCE [LARGE SCALE GENOMIC DNA]</scope>
    <source>
        <strain evidence="1">Daus_M_001</strain>
        <tissue evidence="1">Leg muscle</tissue>
    </source>
</reference>
<organism evidence="1 2">
    <name type="scientific">Dryococelus australis</name>
    <dbReference type="NCBI Taxonomy" id="614101"/>
    <lineage>
        <taxon>Eukaryota</taxon>
        <taxon>Metazoa</taxon>
        <taxon>Ecdysozoa</taxon>
        <taxon>Arthropoda</taxon>
        <taxon>Hexapoda</taxon>
        <taxon>Insecta</taxon>
        <taxon>Pterygota</taxon>
        <taxon>Neoptera</taxon>
        <taxon>Polyneoptera</taxon>
        <taxon>Phasmatodea</taxon>
        <taxon>Verophasmatodea</taxon>
        <taxon>Anareolatae</taxon>
        <taxon>Phasmatidae</taxon>
        <taxon>Eurycanthinae</taxon>
        <taxon>Dryococelus</taxon>
    </lineage>
</organism>
<dbReference type="EMBL" id="JARBHB010000004">
    <property type="protein sequence ID" value="KAJ8885209.1"/>
    <property type="molecule type" value="Genomic_DNA"/>
</dbReference>
<dbReference type="InterPro" id="IPR043502">
    <property type="entry name" value="DNA/RNA_pol_sf"/>
</dbReference>
<name>A0ABQ9HLH2_9NEOP</name>
<protein>
    <recommendedName>
        <fullName evidence="3">Reverse transcriptase domain-containing protein</fullName>
    </recommendedName>
</protein>
<evidence type="ECO:0000313" key="2">
    <source>
        <dbReference type="Proteomes" id="UP001159363"/>
    </source>
</evidence>
<gene>
    <name evidence="1" type="ORF">PR048_011405</name>
</gene>
<evidence type="ECO:0000313" key="1">
    <source>
        <dbReference type="EMBL" id="KAJ8885209.1"/>
    </source>
</evidence>
<proteinExistence type="predicted"/>
<comment type="caution">
    <text evidence="1">The sequence shown here is derived from an EMBL/GenBank/DDBJ whole genome shotgun (WGS) entry which is preliminary data.</text>
</comment>